<feature type="transmembrane region" description="Helical" evidence="2">
    <location>
        <begin position="5"/>
        <end position="23"/>
    </location>
</feature>
<protein>
    <submittedName>
        <fullName evidence="4">Uncharacterized protein</fullName>
    </submittedName>
</protein>
<sequence length="256" mass="30066">MVFIIIEICIYISFFNFLLYFVVQCTPSCKKFLANQNKPTIYTNGNLFGAHNKRVAKDITVIKPSTCTMLQPEIIQPAETVRTKKEEEIAKGNVFTKKDNHPTFEDIKDDWEPSMEDIKENNPANNKKWIFRPPKPEQSYTNLPSTFNRLESTKTERKKQEVEKKKQEDDKKKKEDDKKKQEDDKKKQELEKNEASKDLIKKISERPHPSRFARTLREEEIAQGKRKYVPGKEERTFEDIQDDWDDTTTVKTITAG</sequence>
<keyword evidence="3" id="KW-1185">Reference proteome</keyword>
<evidence type="ECO:0000313" key="4">
    <source>
        <dbReference type="WBParaSite" id="PTRK_0000304600.1"/>
    </source>
</evidence>
<feature type="region of interest" description="Disordered" evidence="1">
    <location>
        <begin position="103"/>
        <end position="241"/>
    </location>
</feature>
<organism evidence="3 4">
    <name type="scientific">Parastrongyloides trichosuri</name>
    <name type="common">Possum-specific nematode worm</name>
    <dbReference type="NCBI Taxonomy" id="131310"/>
    <lineage>
        <taxon>Eukaryota</taxon>
        <taxon>Metazoa</taxon>
        <taxon>Ecdysozoa</taxon>
        <taxon>Nematoda</taxon>
        <taxon>Chromadorea</taxon>
        <taxon>Rhabditida</taxon>
        <taxon>Tylenchina</taxon>
        <taxon>Panagrolaimomorpha</taxon>
        <taxon>Strongyloidoidea</taxon>
        <taxon>Strongyloididae</taxon>
        <taxon>Parastrongyloides</taxon>
    </lineage>
</organism>
<reference evidence="4" key="1">
    <citation type="submission" date="2017-02" db="UniProtKB">
        <authorList>
            <consortium name="WormBaseParasite"/>
        </authorList>
    </citation>
    <scope>IDENTIFICATION</scope>
</reference>
<keyword evidence="2" id="KW-0812">Transmembrane</keyword>
<feature type="compositionally biased region" description="Polar residues" evidence="1">
    <location>
        <begin position="138"/>
        <end position="150"/>
    </location>
</feature>
<feature type="compositionally biased region" description="Basic and acidic residues" evidence="1">
    <location>
        <begin position="151"/>
        <end position="208"/>
    </location>
</feature>
<keyword evidence="2" id="KW-0472">Membrane</keyword>
<evidence type="ECO:0000256" key="2">
    <source>
        <dbReference type="SAM" id="Phobius"/>
    </source>
</evidence>
<evidence type="ECO:0000313" key="3">
    <source>
        <dbReference type="Proteomes" id="UP000038045"/>
    </source>
</evidence>
<accession>A0A0N4Z794</accession>
<keyword evidence="2" id="KW-1133">Transmembrane helix</keyword>
<dbReference type="Proteomes" id="UP000038045">
    <property type="component" value="Unplaced"/>
</dbReference>
<name>A0A0N4Z794_PARTI</name>
<dbReference type="AlphaFoldDB" id="A0A0N4Z794"/>
<evidence type="ECO:0000256" key="1">
    <source>
        <dbReference type="SAM" id="MobiDB-lite"/>
    </source>
</evidence>
<proteinExistence type="predicted"/>
<dbReference type="WBParaSite" id="PTRK_0000304600.1">
    <property type="protein sequence ID" value="PTRK_0000304600.1"/>
    <property type="gene ID" value="PTRK_0000304600"/>
</dbReference>